<dbReference type="PANTHER" id="PTHR24637">
    <property type="entry name" value="COLLAGEN"/>
    <property type="match status" value="1"/>
</dbReference>
<protein>
    <recommendedName>
        <fullName evidence="5">Collagen triple helix repeat protein</fullName>
    </recommendedName>
</protein>
<keyword evidence="1" id="KW-0677">Repeat</keyword>
<dbReference type="EMBL" id="JAHQIW010000085">
    <property type="protein sequence ID" value="KAJ1345925.1"/>
    <property type="molecule type" value="Genomic_DNA"/>
</dbReference>
<feature type="compositionally biased region" description="Polar residues" evidence="2">
    <location>
        <begin position="135"/>
        <end position="149"/>
    </location>
</feature>
<evidence type="ECO:0000313" key="3">
    <source>
        <dbReference type="EMBL" id="KAJ1345925.1"/>
    </source>
</evidence>
<evidence type="ECO:0000313" key="4">
    <source>
        <dbReference type="Proteomes" id="UP001196413"/>
    </source>
</evidence>
<sequence>MQGLKGKEGFPGYPGVRGTPGAPGQHGNGDWLVNLLIEGETDDKGKMNYEDQTPGAQGTGGSPGENGPPGREGPMGPPGKPGTPGQDGMNGSVGSPGESGLYVLFCPCSKRKVNLSVNPVDAQTLEISHKRRPELSNTAQKSQCESFLT</sequence>
<name>A0AAD5QFN1_PARTN</name>
<proteinExistence type="predicted"/>
<evidence type="ECO:0000256" key="2">
    <source>
        <dbReference type="SAM" id="MobiDB-lite"/>
    </source>
</evidence>
<dbReference type="InterPro" id="IPR008160">
    <property type="entry name" value="Collagen"/>
</dbReference>
<feature type="region of interest" description="Disordered" evidence="2">
    <location>
        <begin position="129"/>
        <end position="149"/>
    </location>
</feature>
<reference evidence="3" key="1">
    <citation type="submission" date="2021-06" db="EMBL/GenBank/DDBJ databases">
        <title>Parelaphostrongylus tenuis whole genome reference sequence.</title>
        <authorList>
            <person name="Garwood T.J."/>
            <person name="Larsen P.A."/>
            <person name="Fountain-Jones N.M."/>
            <person name="Garbe J.R."/>
            <person name="Macchietto M.G."/>
            <person name="Kania S.A."/>
            <person name="Gerhold R.W."/>
            <person name="Richards J.E."/>
            <person name="Wolf T.M."/>
        </authorList>
    </citation>
    <scope>NUCLEOTIDE SEQUENCE</scope>
    <source>
        <strain evidence="3">MNPRO001-30</strain>
        <tissue evidence="3">Meninges</tissue>
    </source>
</reference>
<evidence type="ECO:0000256" key="1">
    <source>
        <dbReference type="ARBA" id="ARBA00022737"/>
    </source>
</evidence>
<dbReference type="Proteomes" id="UP001196413">
    <property type="component" value="Unassembled WGS sequence"/>
</dbReference>
<dbReference type="AlphaFoldDB" id="A0AAD5QFN1"/>
<keyword evidence="4" id="KW-1185">Reference proteome</keyword>
<accession>A0AAD5QFN1</accession>
<organism evidence="3 4">
    <name type="scientific">Parelaphostrongylus tenuis</name>
    <name type="common">Meningeal worm</name>
    <dbReference type="NCBI Taxonomy" id="148309"/>
    <lineage>
        <taxon>Eukaryota</taxon>
        <taxon>Metazoa</taxon>
        <taxon>Ecdysozoa</taxon>
        <taxon>Nematoda</taxon>
        <taxon>Chromadorea</taxon>
        <taxon>Rhabditida</taxon>
        <taxon>Rhabditina</taxon>
        <taxon>Rhabditomorpha</taxon>
        <taxon>Strongyloidea</taxon>
        <taxon>Metastrongylidae</taxon>
        <taxon>Parelaphostrongylus</taxon>
    </lineage>
</organism>
<comment type="caution">
    <text evidence="3">The sequence shown here is derived from an EMBL/GenBank/DDBJ whole genome shotgun (WGS) entry which is preliminary data.</text>
</comment>
<dbReference type="Pfam" id="PF01391">
    <property type="entry name" value="Collagen"/>
    <property type="match status" value="1"/>
</dbReference>
<feature type="region of interest" description="Disordered" evidence="2">
    <location>
        <begin position="1"/>
        <end position="96"/>
    </location>
</feature>
<gene>
    <name evidence="3" type="ORF">KIN20_000565</name>
</gene>
<evidence type="ECO:0008006" key="5">
    <source>
        <dbReference type="Google" id="ProtNLM"/>
    </source>
</evidence>